<keyword evidence="2" id="KW-0342">GTP-binding</keyword>
<dbReference type="InterPro" id="IPR005225">
    <property type="entry name" value="Small_GTP-bd"/>
</dbReference>
<dbReference type="SMART" id="SM00175">
    <property type="entry name" value="RAB"/>
    <property type="match status" value="1"/>
</dbReference>
<dbReference type="SUPFAM" id="SSF52540">
    <property type="entry name" value="P-loop containing nucleoside triphosphate hydrolases"/>
    <property type="match status" value="1"/>
</dbReference>
<dbReference type="OrthoDB" id="9989112at2759"/>
<dbReference type="PROSITE" id="PS51419">
    <property type="entry name" value="RAB"/>
    <property type="match status" value="1"/>
</dbReference>
<name>A0A4Z1SX66_GIAMU</name>
<comment type="caution">
    <text evidence="3">The sequence shown here is derived from an EMBL/GenBank/DDBJ whole genome shotgun (WGS) entry which is preliminary data.</text>
</comment>
<dbReference type="VEuPathDB" id="GiardiaDB:GMRT_13338"/>
<dbReference type="InterPro" id="IPR027417">
    <property type="entry name" value="P-loop_NTPase"/>
</dbReference>
<accession>A0A4Z1SX66</accession>
<dbReference type="EMBL" id="VDLU01000005">
    <property type="protein sequence ID" value="TNJ26303.1"/>
    <property type="molecule type" value="Genomic_DNA"/>
</dbReference>
<dbReference type="PANTHER" id="PTHR47977">
    <property type="entry name" value="RAS-RELATED PROTEIN RAB"/>
    <property type="match status" value="1"/>
</dbReference>
<proteinExistence type="predicted"/>
<dbReference type="SMART" id="SM00176">
    <property type="entry name" value="RAN"/>
    <property type="match status" value="1"/>
</dbReference>
<dbReference type="SMART" id="SM00173">
    <property type="entry name" value="RAS"/>
    <property type="match status" value="1"/>
</dbReference>
<keyword evidence="1" id="KW-0547">Nucleotide-binding</keyword>
<dbReference type="Pfam" id="PF00071">
    <property type="entry name" value="Ras"/>
    <property type="match status" value="1"/>
</dbReference>
<evidence type="ECO:0000313" key="4">
    <source>
        <dbReference type="Proteomes" id="UP000315496"/>
    </source>
</evidence>
<gene>
    <name evidence="3" type="ORF">GMRT_13338</name>
</gene>
<evidence type="ECO:0000256" key="2">
    <source>
        <dbReference type="ARBA" id="ARBA00023134"/>
    </source>
</evidence>
<evidence type="ECO:0000313" key="3">
    <source>
        <dbReference type="EMBL" id="TNJ26303.1"/>
    </source>
</evidence>
<dbReference type="SMART" id="SM00174">
    <property type="entry name" value="RHO"/>
    <property type="match status" value="1"/>
</dbReference>
<dbReference type="GO" id="GO:0003924">
    <property type="term" value="F:GTPase activity"/>
    <property type="evidence" value="ECO:0007669"/>
    <property type="project" value="InterPro"/>
</dbReference>
<dbReference type="InterPro" id="IPR001806">
    <property type="entry name" value="Small_GTPase"/>
</dbReference>
<dbReference type="GO" id="GO:0005525">
    <property type="term" value="F:GTP binding"/>
    <property type="evidence" value="ECO:0007669"/>
    <property type="project" value="UniProtKB-KW"/>
</dbReference>
<dbReference type="InterPro" id="IPR050227">
    <property type="entry name" value="Rab"/>
</dbReference>
<reference evidence="3 4" key="1">
    <citation type="submission" date="2019-05" db="EMBL/GenBank/DDBJ databases">
        <title>The compact genome of Giardia muris reveals important steps in the evolution of intestinal protozoan parasites.</title>
        <authorList>
            <person name="Xu F."/>
            <person name="Jimenez-Gonzalez A."/>
            <person name="Einarsson E."/>
            <person name="Astvaldsson A."/>
            <person name="Peirasmaki D."/>
            <person name="Eckmann L."/>
            <person name="Andersson J.O."/>
            <person name="Svard S.G."/>
            <person name="Jerlstrom-Hultqvist J."/>
        </authorList>
    </citation>
    <scope>NUCLEOTIDE SEQUENCE [LARGE SCALE GENOMIC DNA]</scope>
    <source>
        <strain evidence="3 4">Roberts-Thomson</strain>
    </source>
</reference>
<keyword evidence="4" id="KW-1185">Reference proteome</keyword>
<dbReference type="PRINTS" id="PR00449">
    <property type="entry name" value="RASTRNSFRMNG"/>
</dbReference>
<dbReference type="FunFam" id="3.40.50.300:FF:001329">
    <property type="entry name" value="Small GTP-binding protein, putative"/>
    <property type="match status" value="1"/>
</dbReference>
<organism evidence="3 4">
    <name type="scientific">Giardia muris</name>
    <dbReference type="NCBI Taxonomy" id="5742"/>
    <lineage>
        <taxon>Eukaryota</taxon>
        <taxon>Metamonada</taxon>
        <taxon>Diplomonadida</taxon>
        <taxon>Hexamitidae</taxon>
        <taxon>Giardiinae</taxon>
        <taxon>Giardia</taxon>
    </lineage>
</organism>
<dbReference type="AlphaFoldDB" id="A0A4Z1SX66"/>
<evidence type="ECO:0000256" key="1">
    <source>
        <dbReference type="ARBA" id="ARBA00022741"/>
    </source>
</evidence>
<dbReference type="NCBIfam" id="TIGR00231">
    <property type="entry name" value="small_GTP"/>
    <property type="match status" value="1"/>
</dbReference>
<protein>
    <submittedName>
        <fullName evidence="3">Rab13</fullName>
    </submittedName>
</protein>
<dbReference type="Proteomes" id="UP000315496">
    <property type="component" value="Chromosome 5"/>
</dbReference>
<dbReference type="PROSITE" id="PS51420">
    <property type="entry name" value="RHO"/>
    <property type="match status" value="1"/>
</dbReference>
<dbReference type="CDD" id="cd00154">
    <property type="entry name" value="Rab"/>
    <property type="match status" value="1"/>
</dbReference>
<sequence>MRAKVILVGDSRVGKTALLHRMHHGLFTEKTEANVGIDWATICREVDGQDIQLAIWDTAGAERFRSLTTQYVRDASVVLVVFSLSDRVSFQSVGFWRKTVAKMSTGAQTAFLVGTKADLTETRVISQADAIRLSELLDFSRYVEISSRTGEGVEDLIQMVALEAIEHSRARVETLTVSLSASAASQRPTQRSSSGMGWRCC</sequence>
<dbReference type="PROSITE" id="PS51421">
    <property type="entry name" value="RAS"/>
    <property type="match status" value="1"/>
</dbReference>
<dbReference type="Gene3D" id="3.40.50.300">
    <property type="entry name" value="P-loop containing nucleotide triphosphate hydrolases"/>
    <property type="match status" value="1"/>
</dbReference>